<dbReference type="GO" id="GO:0004518">
    <property type="term" value="F:nuclease activity"/>
    <property type="evidence" value="ECO:0007669"/>
    <property type="project" value="UniProtKB-KW"/>
</dbReference>
<evidence type="ECO:0000256" key="7">
    <source>
        <dbReference type="ARBA" id="ARBA00023242"/>
    </source>
</evidence>
<keyword evidence="11" id="KW-1185">Reference proteome</keyword>
<organism evidence="10 11">
    <name type="scientific">Pogonophryne albipinna</name>
    <dbReference type="NCBI Taxonomy" id="1090488"/>
    <lineage>
        <taxon>Eukaryota</taxon>
        <taxon>Metazoa</taxon>
        <taxon>Chordata</taxon>
        <taxon>Craniata</taxon>
        <taxon>Vertebrata</taxon>
        <taxon>Euteleostomi</taxon>
        <taxon>Actinopterygii</taxon>
        <taxon>Neopterygii</taxon>
        <taxon>Teleostei</taxon>
        <taxon>Neoteleostei</taxon>
        <taxon>Acanthomorphata</taxon>
        <taxon>Eupercaria</taxon>
        <taxon>Perciformes</taxon>
        <taxon>Notothenioidei</taxon>
        <taxon>Pogonophryne</taxon>
    </lineage>
</organism>
<evidence type="ECO:0000259" key="8">
    <source>
        <dbReference type="Pfam" id="PF01498"/>
    </source>
</evidence>
<keyword evidence="6" id="KW-0378">Hydrolase</keyword>
<evidence type="ECO:0008006" key="12">
    <source>
        <dbReference type="Google" id="ProtNLM"/>
    </source>
</evidence>
<evidence type="ECO:0000313" key="11">
    <source>
        <dbReference type="Proteomes" id="UP001219934"/>
    </source>
</evidence>
<evidence type="ECO:0000256" key="1">
    <source>
        <dbReference type="ARBA" id="ARBA00001968"/>
    </source>
</evidence>
<dbReference type="PANTHER" id="PTHR22930">
    <property type="match status" value="1"/>
</dbReference>
<feature type="domain" description="Transposase Tc1-like" evidence="8">
    <location>
        <begin position="1"/>
        <end position="70"/>
    </location>
</feature>
<dbReference type="GO" id="GO:0003677">
    <property type="term" value="F:DNA binding"/>
    <property type="evidence" value="ECO:0007669"/>
    <property type="project" value="InterPro"/>
</dbReference>
<evidence type="ECO:0000256" key="5">
    <source>
        <dbReference type="ARBA" id="ARBA00022723"/>
    </source>
</evidence>
<dbReference type="Pfam" id="PF13359">
    <property type="entry name" value="DDE_Tnp_4"/>
    <property type="match status" value="1"/>
</dbReference>
<evidence type="ECO:0000256" key="4">
    <source>
        <dbReference type="ARBA" id="ARBA00022722"/>
    </source>
</evidence>
<feature type="domain" description="DDE Tnp4" evidence="9">
    <location>
        <begin position="151"/>
        <end position="277"/>
    </location>
</feature>
<evidence type="ECO:0000256" key="3">
    <source>
        <dbReference type="ARBA" id="ARBA00006958"/>
    </source>
</evidence>
<dbReference type="GO" id="GO:0046872">
    <property type="term" value="F:metal ion binding"/>
    <property type="evidence" value="ECO:0007669"/>
    <property type="project" value="UniProtKB-KW"/>
</dbReference>
<evidence type="ECO:0000256" key="6">
    <source>
        <dbReference type="ARBA" id="ARBA00022801"/>
    </source>
</evidence>
<dbReference type="GO" id="GO:0015074">
    <property type="term" value="P:DNA integration"/>
    <property type="evidence" value="ECO:0007669"/>
    <property type="project" value="InterPro"/>
</dbReference>
<evidence type="ECO:0000313" key="10">
    <source>
        <dbReference type="EMBL" id="KAJ4942877.1"/>
    </source>
</evidence>
<sequence length="365" mass="41055">MITRTVSKNPRTTRGDLVNDLQRAGTKVTKATISNTLRRQGLKSCSARRVPLLKPVHVQARLKFAREHLDDPEEDWENVIWYLATGDSYRTISFSYRVGHATVAVIVREVAGAIWTALVEETMPVPQTEDWRAIAAGFQERWNFPNCVGAIDGKHVVIQAPANSGSLYFNYKATHSLVLLAVVDAQYLFRVVDVGGFGRSSDSGSLRNSAFGESLRDGSLQLPPDTVIPGAERLGLLPHVLVGDEAFPLLDNLLRPFRGRQLTRERRMFNYRLSRARSGRPVKMTARAQRRMLNEVKKNPRVSARDLKKSLAHANISVDESTIRKTLNKNGVHGRTPRRKPLLSRKNIAARLKFAKEHLDVPQHY</sequence>
<dbReference type="GO" id="GO:0006313">
    <property type="term" value="P:DNA transposition"/>
    <property type="evidence" value="ECO:0007669"/>
    <property type="project" value="InterPro"/>
</dbReference>
<dbReference type="AlphaFoldDB" id="A0AAD6FPD7"/>
<comment type="caution">
    <text evidence="10">The sequence shown here is derived from an EMBL/GenBank/DDBJ whole genome shotgun (WGS) entry which is preliminary data.</text>
</comment>
<keyword evidence="5" id="KW-0479">Metal-binding</keyword>
<dbReference type="GO" id="GO:0005634">
    <property type="term" value="C:nucleus"/>
    <property type="evidence" value="ECO:0007669"/>
    <property type="project" value="UniProtKB-SubCell"/>
</dbReference>
<dbReference type="InterPro" id="IPR036397">
    <property type="entry name" value="RNaseH_sf"/>
</dbReference>
<gene>
    <name evidence="10" type="ORF">JOQ06_005389</name>
</gene>
<dbReference type="Proteomes" id="UP001219934">
    <property type="component" value="Unassembled WGS sequence"/>
</dbReference>
<dbReference type="Gene3D" id="3.30.420.10">
    <property type="entry name" value="Ribonuclease H-like superfamily/Ribonuclease H"/>
    <property type="match status" value="1"/>
</dbReference>
<dbReference type="EMBL" id="JAPTMU010000005">
    <property type="protein sequence ID" value="KAJ4942877.1"/>
    <property type="molecule type" value="Genomic_DNA"/>
</dbReference>
<evidence type="ECO:0000256" key="2">
    <source>
        <dbReference type="ARBA" id="ARBA00004123"/>
    </source>
</evidence>
<evidence type="ECO:0000259" key="9">
    <source>
        <dbReference type="Pfam" id="PF13359"/>
    </source>
</evidence>
<proteinExistence type="inferred from homology"/>
<dbReference type="PANTHER" id="PTHR22930:SF269">
    <property type="entry name" value="NUCLEASE HARBI1-LIKE PROTEIN"/>
    <property type="match status" value="1"/>
</dbReference>
<protein>
    <recommendedName>
        <fullName evidence="12">Transposase</fullName>
    </recommendedName>
</protein>
<dbReference type="GO" id="GO:0016787">
    <property type="term" value="F:hydrolase activity"/>
    <property type="evidence" value="ECO:0007669"/>
    <property type="project" value="UniProtKB-KW"/>
</dbReference>
<dbReference type="InterPro" id="IPR027806">
    <property type="entry name" value="HARBI1_dom"/>
</dbReference>
<dbReference type="InterPro" id="IPR002492">
    <property type="entry name" value="Transposase_Tc1-like"/>
</dbReference>
<comment type="subcellular location">
    <subcellularLocation>
        <location evidence="2">Nucleus</location>
    </subcellularLocation>
</comment>
<comment type="cofactor">
    <cofactor evidence="1">
        <name>a divalent metal cation</name>
        <dbReference type="ChEBI" id="CHEBI:60240"/>
    </cofactor>
</comment>
<keyword evidence="7" id="KW-0539">Nucleus</keyword>
<comment type="similarity">
    <text evidence="3">Belongs to the HARBI1 family.</text>
</comment>
<reference evidence="10" key="1">
    <citation type="submission" date="2022-11" db="EMBL/GenBank/DDBJ databases">
        <title>Chromosome-level genome of Pogonophryne albipinna.</title>
        <authorList>
            <person name="Jo E."/>
        </authorList>
    </citation>
    <scope>NUCLEOTIDE SEQUENCE</scope>
    <source>
        <strain evidence="10">SGF0006</strain>
        <tissue evidence="10">Muscle</tissue>
    </source>
</reference>
<keyword evidence="4" id="KW-0540">Nuclease</keyword>
<dbReference type="InterPro" id="IPR045249">
    <property type="entry name" value="HARBI1-like"/>
</dbReference>
<accession>A0AAD6FPD7</accession>
<name>A0AAD6FPD7_9TELE</name>
<dbReference type="Pfam" id="PF01498">
    <property type="entry name" value="HTH_Tnp_Tc3_2"/>
    <property type="match status" value="2"/>
</dbReference>
<feature type="domain" description="Transposase Tc1-like" evidence="8">
    <location>
        <begin position="289"/>
        <end position="360"/>
    </location>
</feature>